<keyword evidence="1" id="KW-0732">Signal</keyword>
<organism evidence="2 3">
    <name type="scientific">Zooshikella harenae</name>
    <dbReference type="NCBI Taxonomy" id="2827238"/>
    <lineage>
        <taxon>Bacteria</taxon>
        <taxon>Pseudomonadati</taxon>
        <taxon>Pseudomonadota</taxon>
        <taxon>Gammaproteobacteria</taxon>
        <taxon>Oceanospirillales</taxon>
        <taxon>Zooshikellaceae</taxon>
        <taxon>Zooshikella</taxon>
    </lineage>
</organism>
<evidence type="ECO:0000256" key="1">
    <source>
        <dbReference type="SAM" id="SignalP"/>
    </source>
</evidence>
<feature type="signal peptide" evidence="1">
    <location>
        <begin position="1"/>
        <end position="28"/>
    </location>
</feature>
<name>A0ABS5ZB08_9GAMM</name>
<proteinExistence type="predicted"/>
<accession>A0ABS5ZB08</accession>
<dbReference type="EMBL" id="JAGSOY010000013">
    <property type="protein sequence ID" value="MBU2710943.1"/>
    <property type="molecule type" value="Genomic_DNA"/>
</dbReference>
<feature type="chain" id="PRO_5047291159" evidence="1">
    <location>
        <begin position="29"/>
        <end position="95"/>
    </location>
</feature>
<protein>
    <submittedName>
        <fullName evidence="2">Uncharacterized protein</fullName>
    </submittedName>
</protein>
<comment type="caution">
    <text evidence="2">The sequence shown here is derived from an EMBL/GenBank/DDBJ whole genome shotgun (WGS) entry which is preliminary data.</text>
</comment>
<reference evidence="2 3" key="1">
    <citation type="submission" date="2021-04" db="EMBL/GenBank/DDBJ databases">
        <authorList>
            <person name="Pira H."/>
            <person name="Risdian C."/>
            <person name="Wink J."/>
        </authorList>
    </citation>
    <scope>NUCLEOTIDE SEQUENCE [LARGE SCALE GENOMIC DNA]</scope>
    <source>
        <strain evidence="2 3">WH53</strain>
    </source>
</reference>
<dbReference type="RefSeq" id="WP_215819108.1">
    <property type="nucleotide sequence ID" value="NZ_JAGSOY010000013.1"/>
</dbReference>
<gene>
    <name evidence="2" type="ORF">KCG35_07710</name>
</gene>
<evidence type="ECO:0000313" key="2">
    <source>
        <dbReference type="EMBL" id="MBU2710943.1"/>
    </source>
</evidence>
<dbReference type="Proteomes" id="UP000690515">
    <property type="component" value="Unassembled WGS sequence"/>
</dbReference>
<sequence>MLTLWEKKLGLALGLSSLMLASPLSALAGDSENTTPGNEWARQKQAQLKYVRQTGKPLDFCYRQQLLYDEGKITIKPKPGYNCIPSAAIGGGGHG</sequence>
<evidence type="ECO:0000313" key="3">
    <source>
        <dbReference type="Proteomes" id="UP000690515"/>
    </source>
</evidence>
<keyword evidence="3" id="KW-1185">Reference proteome</keyword>